<reference evidence="4" key="1">
    <citation type="journal article" date="2021" name="Sci. Adv.">
        <title>The American lobster genome reveals insights on longevity, neural, and immune adaptations.</title>
        <authorList>
            <person name="Polinski J.M."/>
            <person name="Zimin A.V."/>
            <person name="Clark K.F."/>
            <person name="Kohn A.B."/>
            <person name="Sadowski N."/>
            <person name="Timp W."/>
            <person name="Ptitsyn A."/>
            <person name="Khanna P."/>
            <person name="Romanova D.Y."/>
            <person name="Williams P."/>
            <person name="Greenwood S.J."/>
            <person name="Moroz L.L."/>
            <person name="Walt D.R."/>
            <person name="Bodnar A.G."/>
        </authorList>
    </citation>
    <scope>NUCLEOTIDE SEQUENCE</scope>
    <source>
        <strain evidence="4">GMGI-L3</strain>
    </source>
</reference>
<comment type="caution">
    <text evidence="4">The sequence shown here is derived from an EMBL/GenBank/DDBJ whole genome shotgun (WGS) entry which is preliminary data.</text>
</comment>
<feature type="transmembrane region" description="Helical" evidence="2">
    <location>
        <begin position="159"/>
        <end position="182"/>
    </location>
</feature>
<protein>
    <submittedName>
        <fullName evidence="4">Ribosome-binding protein 1-like 10</fullName>
    </submittedName>
</protein>
<feature type="region of interest" description="Disordered" evidence="1">
    <location>
        <begin position="195"/>
        <end position="336"/>
    </location>
</feature>
<dbReference type="Proteomes" id="UP000747542">
    <property type="component" value="Unassembled WGS sequence"/>
</dbReference>
<keyword evidence="3" id="KW-0732">Signal</keyword>
<evidence type="ECO:0000256" key="3">
    <source>
        <dbReference type="SAM" id="SignalP"/>
    </source>
</evidence>
<evidence type="ECO:0000313" key="4">
    <source>
        <dbReference type="EMBL" id="KAG7166595.1"/>
    </source>
</evidence>
<keyword evidence="2" id="KW-0472">Membrane</keyword>
<feature type="region of interest" description="Disordered" evidence="1">
    <location>
        <begin position="129"/>
        <end position="148"/>
    </location>
</feature>
<evidence type="ECO:0000313" key="5">
    <source>
        <dbReference type="Proteomes" id="UP000747542"/>
    </source>
</evidence>
<organism evidence="4 5">
    <name type="scientific">Homarus americanus</name>
    <name type="common">American lobster</name>
    <dbReference type="NCBI Taxonomy" id="6706"/>
    <lineage>
        <taxon>Eukaryota</taxon>
        <taxon>Metazoa</taxon>
        <taxon>Ecdysozoa</taxon>
        <taxon>Arthropoda</taxon>
        <taxon>Crustacea</taxon>
        <taxon>Multicrustacea</taxon>
        <taxon>Malacostraca</taxon>
        <taxon>Eumalacostraca</taxon>
        <taxon>Eucarida</taxon>
        <taxon>Decapoda</taxon>
        <taxon>Pleocyemata</taxon>
        <taxon>Astacidea</taxon>
        <taxon>Nephropoidea</taxon>
        <taxon>Nephropidae</taxon>
        <taxon>Homarus</taxon>
    </lineage>
</organism>
<feature type="compositionally biased region" description="Polar residues" evidence="1">
    <location>
        <begin position="268"/>
        <end position="336"/>
    </location>
</feature>
<feature type="signal peptide" evidence="3">
    <location>
        <begin position="1"/>
        <end position="19"/>
    </location>
</feature>
<keyword evidence="2" id="KW-0812">Transmembrane</keyword>
<proteinExistence type="predicted"/>
<feature type="compositionally biased region" description="Basic and acidic residues" evidence="1">
    <location>
        <begin position="129"/>
        <end position="141"/>
    </location>
</feature>
<feature type="chain" id="PRO_5035183186" evidence="3">
    <location>
        <begin position="20"/>
        <end position="336"/>
    </location>
</feature>
<keyword evidence="5" id="KW-1185">Reference proteome</keyword>
<dbReference type="AlphaFoldDB" id="A0A8J5MW31"/>
<dbReference type="EMBL" id="JAHLQT010022339">
    <property type="protein sequence ID" value="KAG7166595.1"/>
    <property type="molecule type" value="Genomic_DNA"/>
</dbReference>
<gene>
    <name evidence="4" type="primary">Rrbp1-L10</name>
    <name evidence="4" type="ORF">Hamer_G023964</name>
</gene>
<feature type="non-terminal residue" evidence="4">
    <location>
        <position position="1"/>
    </location>
</feature>
<name>A0A8J5MW31_HOMAM</name>
<accession>A0A8J5MW31</accession>
<evidence type="ECO:0000256" key="2">
    <source>
        <dbReference type="SAM" id="Phobius"/>
    </source>
</evidence>
<evidence type="ECO:0000256" key="1">
    <source>
        <dbReference type="SAM" id="MobiDB-lite"/>
    </source>
</evidence>
<sequence length="336" mass="36154">MKLTPVLVLKSLLVTILCSVQKDQMYKTNATCTVEFELTEEPNEVHFRPNVTSGATARITLVAEFNRSEASVAVSYNNPPYEVSPKAGSTLLPFYKAVLSSDGLVEWRAESLTESTAVVTICSPNKESIHDIKSTRPRPESDTAGPFAHWPKTTSLTTLLLLLATCLGSIICLVAYVCALILQINRLKEESYSESYLQDPAPKESYPQDPAPKESYPQDPAPKESYPQDPAPKESYLQDPAPKESYPQDPAPKESYPQDPAPKVVPTGSGSQRVVPTGSGSQRVVPTGSGSQRVVPTGSGSQRVVPTGSGSQRVVPTGSGSQRVVPTGSGSQRSKY</sequence>
<keyword evidence="2" id="KW-1133">Transmembrane helix</keyword>